<dbReference type="GO" id="GO:0016301">
    <property type="term" value="F:kinase activity"/>
    <property type="evidence" value="ECO:0007669"/>
    <property type="project" value="UniProtKB-KW"/>
</dbReference>
<dbReference type="NCBIfam" id="TIGR00045">
    <property type="entry name" value="glycerate kinase"/>
    <property type="match status" value="1"/>
</dbReference>
<accession>A0ABR8QA13</accession>
<dbReference type="PANTHER" id="PTHR21599">
    <property type="entry name" value="GLYCERATE KINASE"/>
    <property type="match status" value="1"/>
</dbReference>
<evidence type="ECO:0000256" key="4">
    <source>
        <dbReference type="PIRNR" id="PIRNR006078"/>
    </source>
</evidence>
<organism evidence="5 6">
    <name type="scientific">Cellulomonas avistercoris</name>
    <dbReference type="NCBI Taxonomy" id="2762242"/>
    <lineage>
        <taxon>Bacteria</taxon>
        <taxon>Bacillati</taxon>
        <taxon>Actinomycetota</taxon>
        <taxon>Actinomycetes</taxon>
        <taxon>Micrococcales</taxon>
        <taxon>Cellulomonadaceae</taxon>
        <taxon>Cellulomonas</taxon>
    </lineage>
</organism>
<comment type="similarity">
    <text evidence="1 4">Belongs to the glycerate kinase type-1 family.</text>
</comment>
<sequence length="395" mass="39777">MIRVLVAPDKFKGSLSAPGVAEAVATGVRSVLGAVPADGRPGCEVVCLPMADGGEGTAGCFAAAGFTPRTVPVTGPLGVPVDAPFYRRGRAAFVELADAAGLALCGTRRSPLDATTSGVGELVRAAIHDGADHVYLGVGGSASTDGGIGLLAALGGRFLDRDGYDLLPGGGGLDELGTVDLTGVRRSTDGVAFTLVADVDSALLGPTGAARVFAAQKGATPQDVDRLERGLARLVDVAATTYGPEYREAAHRPGAGAAGGVGYALLAALGAEYRSGIEVVKELVGFDAYARSADVLVTGEGRVDEQTLRGKVVAGVAQTARALDKRLLVVSGRCDLPAETLTELGVEGAVALLELEPDVRTCMADAPVLLERAGALLAQRHLIGAAPEPGVPVAG</sequence>
<evidence type="ECO:0000256" key="1">
    <source>
        <dbReference type="ARBA" id="ARBA00006284"/>
    </source>
</evidence>
<dbReference type="Pfam" id="PF02595">
    <property type="entry name" value="Gly_kinase"/>
    <property type="match status" value="1"/>
</dbReference>
<dbReference type="Proteomes" id="UP000604241">
    <property type="component" value="Unassembled WGS sequence"/>
</dbReference>
<dbReference type="RefSeq" id="WP_191780245.1">
    <property type="nucleotide sequence ID" value="NZ_JACSQV010000002.1"/>
</dbReference>
<evidence type="ECO:0000256" key="3">
    <source>
        <dbReference type="ARBA" id="ARBA00022777"/>
    </source>
</evidence>
<dbReference type="PANTHER" id="PTHR21599:SF0">
    <property type="entry name" value="GLYCERATE KINASE"/>
    <property type="match status" value="1"/>
</dbReference>
<reference evidence="5 6" key="1">
    <citation type="submission" date="2020-08" db="EMBL/GenBank/DDBJ databases">
        <title>A Genomic Blueprint of the Chicken Gut Microbiome.</title>
        <authorList>
            <person name="Gilroy R."/>
            <person name="Ravi A."/>
            <person name="Getino M."/>
            <person name="Pursley I."/>
            <person name="Horton D.L."/>
            <person name="Alikhan N.-F."/>
            <person name="Baker D."/>
            <person name="Gharbi K."/>
            <person name="Hall N."/>
            <person name="Watson M."/>
            <person name="Adriaenssens E.M."/>
            <person name="Foster-Nyarko E."/>
            <person name="Jarju S."/>
            <person name="Secka A."/>
            <person name="Antonio M."/>
            <person name="Oren A."/>
            <person name="Chaudhuri R."/>
            <person name="La Ragione R.M."/>
            <person name="Hildebrand F."/>
            <person name="Pallen M.J."/>
        </authorList>
    </citation>
    <scope>NUCLEOTIDE SEQUENCE [LARGE SCALE GENOMIC DNA]</scope>
    <source>
        <strain evidence="5 6">Sa3CUA2</strain>
    </source>
</reference>
<evidence type="ECO:0000313" key="6">
    <source>
        <dbReference type="Proteomes" id="UP000604241"/>
    </source>
</evidence>
<keyword evidence="6" id="KW-1185">Reference proteome</keyword>
<keyword evidence="3 4" id="KW-0418">Kinase</keyword>
<dbReference type="Gene3D" id="3.40.50.10350">
    <property type="entry name" value="Glycerate kinase, domain 1"/>
    <property type="match status" value="1"/>
</dbReference>
<dbReference type="Gene3D" id="3.90.1510.10">
    <property type="entry name" value="Glycerate kinase, domain 2"/>
    <property type="match status" value="1"/>
</dbReference>
<proteinExistence type="inferred from homology"/>
<gene>
    <name evidence="5" type="ORF">H9657_03105</name>
</gene>
<evidence type="ECO:0000256" key="2">
    <source>
        <dbReference type="ARBA" id="ARBA00022679"/>
    </source>
</evidence>
<evidence type="ECO:0000313" key="5">
    <source>
        <dbReference type="EMBL" id="MBD7917266.1"/>
    </source>
</evidence>
<dbReference type="SUPFAM" id="SSF110738">
    <property type="entry name" value="Glycerate kinase I"/>
    <property type="match status" value="1"/>
</dbReference>
<dbReference type="EMBL" id="JACSQV010000002">
    <property type="protein sequence ID" value="MBD7917266.1"/>
    <property type="molecule type" value="Genomic_DNA"/>
</dbReference>
<dbReference type="InterPro" id="IPR036129">
    <property type="entry name" value="Glycerate_kinase_sf"/>
</dbReference>
<protein>
    <submittedName>
        <fullName evidence="5">Glycerate kinase</fullName>
    </submittedName>
</protein>
<comment type="caution">
    <text evidence="5">The sequence shown here is derived from an EMBL/GenBank/DDBJ whole genome shotgun (WGS) entry which is preliminary data.</text>
</comment>
<name>A0ABR8QA13_9CELL</name>
<dbReference type="InterPro" id="IPR018197">
    <property type="entry name" value="Glycerate_kinase_RE-like"/>
</dbReference>
<dbReference type="InterPro" id="IPR004381">
    <property type="entry name" value="Glycerate_kinase"/>
</dbReference>
<keyword evidence="2 4" id="KW-0808">Transferase</keyword>
<dbReference type="PIRSF" id="PIRSF006078">
    <property type="entry name" value="GlxK"/>
    <property type="match status" value="1"/>
</dbReference>
<dbReference type="InterPro" id="IPR018193">
    <property type="entry name" value="Glyc_kinase_flavodox-like_fold"/>
</dbReference>